<name>A0ACC2U6G3_9FUNG</name>
<keyword evidence="2" id="KW-1185">Reference proteome</keyword>
<dbReference type="Proteomes" id="UP001165960">
    <property type="component" value="Unassembled WGS sequence"/>
</dbReference>
<protein>
    <submittedName>
        <fullName evidence="1">ATPase with role in protein import into the ER</fullName>
    </submittedName>
</protein>
<evidence type="ECO:0000313" key="2">
    <source>
        <dbReference type="Proteomes" id="UP001165960"/>
    </source>
</evidence>
<reference evidence="1" key="1">
    <citation type="submission" date="2022-04" db="EMBL/GenBank/DDBJ databases">
        <title>Genome of the entomopathogenic fungus Entomophthora muscae.</title>
        <authorList>
            <person name="Elya C."/>
            <person name="Lovett B.R."/>
            <person name="Lee E."/>
            <person name="Macias A.M."/>
            <person name="Hajek A.E."/>
            <person name="De Bivort B.L."/>
            <person name="Kasson M.T."/>
            <person name="De Fine Licht H.H."/>
            <person name="Stajich J.E."/>
        </authorList>
    </citation>
    <scope>NUCLEOTIDE SEQUENCE</scope>
    <source>
        <strain evidence="1">Berkeley</strain>
    </source>
</reference>
<accession>A0ACC2U6G3</accession>
<organism evidence="1 2">
    <name type="scientific">Entomophthora muscae</name>
    <dbReference type="NCBI Taxonomy" id="34485"/>
    <lineage>
        <taxon>Eukaryota</taxon>
        <taxon>Fungi</taxon>
        <taxon>Fungi incertae sedis</taxon>
        <taxon>Zoopagomycota</taxon>
        <taxon>Entomophthoromycotina</taxon>
        <taxon>Entomophthoromycetes</taxon>
        <taxon>Entomophthorales</taxon>
        <taxon>Entomophthoraceae</taxon>
        <taxon>Entomophthora</taxon>
    </lineage>
</organism>
<sequence>MIGLGKIASAAVLALGLSSSVAADAKDDYGTVIGIDLGTTYSCVGVHKGGRVEIIANDQGNRITPSYVAYTDEERLVGDAAKNQAAGNPSNTIFDAKRMMGRPFDDKILQRDLKHFPFKVIAKDNKPNIQVEFKGEKKTFTPEEVSAMILKKMKEVAEAYLGKAVTHAVVTVPAYFNDAQRQATKDAGTIAGLNVLRIINEPTAAAIAYGLDKTKGEKTILVYDLGGGTFDVSLLSIDDGVFEVLATSGDTHLGGEDFDNRLIDHFIKLFKKKTGKDCSKDLKAKGKLKREAEKAKRTLSSAMKVNIEIESFFDGEDFSESLTRAKFEELNNDLFQKTLKPVQQVIKDAGLEKKNVDEIVLVGGSTRIPKVQKLLEDFFDGKKASKDINPDEAVAYGAAVQGGILTGEEELNEILLLDVNPLTLGIETSGGVMAKLIPRNTAIPTKKSQIFSTASDNQQVVSIQIYEGERSLTKDNNLLGKFDLTDIPPAPRGVPQIEVTFEIDANGIMKVSASDKGTGKSESITITNDKGRLSQEDIERMVKEAEEFADEDREIKEKVEAKNSFENYLYDLKSQVNDKEKLAKKLSDENKKTILDAITEKSDWMSANGATATKEDIEEQKSEIESLVNPIISSLYGDSKDATKEDDDDDDDEL</sequence>
<comment type="caution">
    <text evidence="1">The sequence shown here is derived from an EMBL/GenBank/DDBJ whole genome shotgun (WGS) entry which is preliminary data.</text>
</comment>
<gene>
    <name evidence="1" type="primary">KAR2_1</name>
    <name evidence="1" type="ORF">DSO57_1004975</name>
</gene>
<evidence type="ECO:0000313" key="1">
    <source>
        <dbReference type="EMBL" id="KAJ9082408.1"/>
    </source>
</evidence>
<proteinExistence type="predicted"/>
<dbReference type="EMBL" id="QTSX02001433">
    <property type="protein sequence ID" value="KAJ9082408.1"/>
    <property type="molecule type" value="Genomic_DNA"/>
</dbReference>